<dbReference type="Pfam" id="PF12833">
    <property type="entry name" value="HTH_18"/>
    <property type="match status" value="1"/>
</dbReference>
<dbReference type="InterPro" id="IPR018060">
    <property type="entry name" value="HTH_AraC"/>
</dbReference>
<dbReference type="SMART" id="SM00342">
    <property type="entry name" value="HTH_ARAC"/>
    <property type="match status" value="1"/>
</dbReference>
<keyword evidence="1" id="KW-0805">Transcription regulation</keyword>
<dbReference type="PANTHER" id="PTHR43280:SF27">
    <property type="entry name" value="TRANSCRIPTIONAL REGULATOR MTLR"/>
    <property type="match status" value="1"/>
</dbReference>
<feature type="domain" description="HTH araC/xylS-type" evidence="4">
    <location>
        <begin position="159"/>
        <end position="257"/>
    </location>
</feature>
<evidence type="ECO:0000313" key="5">
    <source>
        <dbReference type="EMBL" id="MFC3762209.1"/>
    </source>
</evidence>
<evidence type="ECO:0000313" key="6">
    <source>
        <dbReference type="Proteomes" id="UP001595699"/>
    </source>
</evidence>
<gene>
    <name evidence="5" type="ORF">ACFOUW_15310</name>
</gene>
<organism evidence="5 6">
    <name type="scientific">Tenggerimyces flavus</name>
    <dbReference type="NCBI Taxonomy" id="1708749"/>
    <lineage>
        <taxon>Bacteria</taxon>
        <taxon>Bacillati</taxon>
        <taxon>Actinomycetota</taxon>
        <taxon>Actinomycetes</taxon>
        <taxon>Propionibacteriales</taxon>
        <taxon>Nocardioidaceae</taxon>
        <taxon>Tenggerimyces</taxon>
    </lineage>
</organism>
<keyword evidence="6" id="KW-1185">Reference proteome</keyword>
<reference evidence="6" key="1">
    <citation type="journal article" date="2019" name="Int. J. Syst. Evol. Microbiol.">
        <title>The Global Catalogue of Microorganisms (GCM) 10K type strain sequencing project: providing services to taxonomists for standard genome sequencing and annotation.</title>
        <authorList>
            <consortium name="The Broad Institute Genomics Platform"/>
            <consortium name="The Broad Institute Genome Sequencing Center for Infectious Disease"/>
            <person name="Wu L."/>
            <person name="Ma J."/>
        </authorList>
    </citation>
    <scope>NUCLEOTIDE SEQUENCE [LARGE SCALE GENOMIC DNA]</scope>
    <source>
        <strain evidence="6">CGMCC 4.7241</strain>
    </source>
</reference>
<evidence type="ECO:0000256" key="3">
    <source>
        <dbReference type="ARBA" id="ARBA00023163"/>
    </source>
</evidence>
<keyword evidence="2" id="KW-0238">DNA-binding</keyword>
<dbReference type="PANTHER" id="PTHR43280">
    <property type="entry name" value="ARAC-FAMILY TRANSCRIPTIONAL REGULATOR"/>
    <property type="match status" value="1"/>
</dbReference>
<protein>
    <submittedName>
        <fullName evidence="5">Helix-turn-helix domain-containing protein</fullName>
    </submittedName>
</protein>
<evidence type="ECO:0000256" key="1">
    <source>
        <dbReference type="ARBA" id="ARBA00023015"/>
    </source>
</evidence>
<accession>A0ABV7YCY1</accession>
<comment type="caution">
    <text evidence="5">The sequence shown here is derived from an EMBL/GenBank/DDBJ whole genome shotgun (WGS) entry which is preliminary data.</text>
</comment>
<dbReference type="SUPFAM" id="SSF46689">
    <property type="entry name" value="Homeodomain-like"/>
    <property type="match status" value="1"/>
</dbReference>
<evidence type="ECO:0000256" key="2">
    <source>
        <dbReference type="ARBA" id="ARBA00023125"/>
    </source>
</evidence>
<evidence type="ECO:0000259" key="4">
    <source>
        <dbReference type="PROSITE" id="PS01124"/>
    </source>
</evidence>
<dbReference type="RefSeq" id="WP_205120745.1">
    <property type="nucleotide sequence ID" value="NZ_JAFBCM010000001.1"/>
</dbReference>
<dbReference type="Gene3D" id="1.10.10.60">
    <property type="entry name" value="Homeodomain-like"/>
    <property type="match status" value="2"/>
</dbReference>
<dbReference type="EMBL" id="JBHRZH010000012">
    <property type="protein sequence ID" value="MFC3762209.1"/>
    <property type="molecule type" value="Genomic_DNA"/>
</dbReference>
<name>A0ABV7YCY1_9ACTN</name>
<keyword evidence="3" id="KW-0804">Transcription</keyword>
<dbReference type="InterPro" id="IPR009057">
    <property type="entry name" value="Homeodomain-like_sf"/>
</dbReference>
<dbReference type="InterPro" id="IPR018062">
    <property type="entry name" value="HTH_AraC-typ_CS"/>
</dbReference>
<dbReference type="Proteomes" id="UP001595699">
    <property type="component" value="Unassembled WGS sequence"/>
</dbReference>
<sequence length="261" mass="28429">MAAYSEQPACWRGQAGVMRAAHQHDDIELNLTELSPARYLFGGSEVVIPPGRVAAFWAAMPHQLIEAPANDRMHWATLPLPIVLGWGLPSGVVTRLLSGQVLLGSGPSVEAFTRWAADLASDDAELKAATVLEIQGGLRRLVRESGVSPPGGRRLERVTAMARFLAARFRDPITVRDVAEHVHLHPHYAMSLFREVLDETVNAYLTRCRLAEAQRLLLDSSVPVASVAHLAGFGSVNRFYTAFAAAHGCPPGAYRRQRLAV</sequence>
<proteinExistence type="predicted"/>
<dbReference type="PROSITE" id="PS01124">
    <property type="entry name" value="HTH_ARAC_FAMILY_2"/>
    <property type="match status" value="1"/>
</dbReference>
<dbReference type="PROSITE" id="PS00041">
    <property type="entry name" value="HTH_ARAC_FAMILY_1"/>
    <property type="match status" value="1"/>
</dbReference>